<evidence type="ECO:0000259" key="17">
    <source>
        <dbReference type="PROSITE" id="PS50198"/>
    </source>
</evidence>
<evidence type="ECO:0000256" key="5">
    <source>
        <dbReference type="ARBA" id="ARBA00022692"/>
    </source>
</evidence>
<feature type="region of interest" description="Disordered" evidence="15">
    <location>
        <begin position="542"/>
        <end position="562"/>
    </location>
</feature>
<evidence type="ECO:0000256" key="15">
    <source>
        <dbReference type="SAM" id="MobiDB-lite"/>
    </source>
</evidence>
<sequence length="651" mass="70683">MGGWDIQGSGPVPTDKQFARRSRHMLQFIRKFSGSWFSKILFVFLIISFGIWGVGRVGTTVSDQAVARVGDTEITPQDVDRAFRQQMNRLRQTMGPELTAEQAKQMGLMRAALQDEIQRALIKQATHDFGLRVSEQAAAQKIAEMPVFKDKSGQFDPLLMRALLRQNQLTEEEIVGEVREDMARTEVTEALAAGIRVPQTLARDLVRYRGEQRGAETLFVADKAMPDPGTPDQAALEAFHKAQAVRYTAPEYRALTVVTLSTDAIAKTEEVSDDDLKKAYDARSKEFVKPERRDLDQVLVDTKEQADKVAQAAAGGKSLADAAKAAGVSMLPLANITKADLPAELQDIAFSLPQGKVSEPVKSGFGWHVVAVTKIVPGSTQTLDQVKAQLVEQVKAERATDQLYDLSNKLDDAISGGASLEEAAKKVDAAVTKIAAVDREGKDPAGKPVTGLAVPIAKVVQTAFGLASGDNSSTTEGERNKSYFAVRVDSVQAPALKPLDQVKDQVIADWKSSKRDEAAKAKAKDIADKLKAGATAEQVAKETGAVYTRQPPVGRTPPKDSPLTPELVDALFTLKPGEVTTGAAADGQMVVRLAALVPMPEPLLADRATVAAKQLRDGVAGDLYVQFLDALRQRYRITENRTLLQRLEHQE</sequence>
<feature type="domain" description="PpiC" evidence="17">
    <location>
        <begin position="287"/>
        <end position="374"/>
    </location>
</feature>
<name>A0A248JRN9_9PROT</name>
<keyword evidence="3" id="KW-1003">Cell membrane</keyword>
<dbReference type="PANTHER" id="PTHR47529:SF1">
    <property type="entry name" value="PERIPLASMIC CHAPERONE PPID"/>
    <property type="match status" value="1"/>
</dbReference>
<evidence type="ECO:0000256" key="9">
    <source>
        <dbReference type="ARBA" id="ARBA00030642"/>
    </source>
</evidence>
<evidence type="ECO:0000256" key="12">
    <source>
        <dbReference type="ARBA" id="ARBA00040743"/>
    </source>
</evidence>
<organism evidence="18 19">
    <name type="scientific">Nitrospirillum viridazoti CBAmc</name>
    <dbReference type="NCBI Taxonomy" id="1441467"/>
    <lineage>
        <taxon>Bacteria</taxon>
        <taxon>Pseudomonadati</taxon>
        <taxon>Pseudomonadota</taxon>
        <taxon>Alphaproteobacteria</taxon>
        <taxon>Rhodospirillales</taxon>
        <taxon>Azospirillaceae</taxon>
        <taxon>Nitrospirillum</taxon>
        <taxon>Nitrospirillum viridazoti</taxon>
    </lineage>
</organism>
<gene>
    <name evidence="18" type="ORF">Y958_07955</name>
</gene>
<dbReference type="EMBL" id="CP022110">
    <property type="protein sequence ID" value="ASG20748.1"/>
    <property type="molecule type" value="Genomic_DNA"/>
</dbReference>
<dbReference type="KEGG" id="nao:Y958_07955"/>
<dbReference type="InterPro" id="IPR000297">
    <property type="entry name" value="PPIase_PpiC"/>
</dbReference>
<dbReference type="InterPro" id="IPR027304">
    <property type="entry name" value="Trigger_fact/SurA_dom_sf"/>
</dbReference>
<dbReference type="AlphaFoldDB" id="A0A248JRN9"/>
<keyword evidence="6 16" id="KW-1133">Transmembrane helix</keyword>
<dbReference type="PROSITE" id="PS50198">
    <property type="entry name" value="PPIC_PPIASE_2"/>
    <property type="match status" value="1"/>
</dbReference>
<dbReference type="SUPFAM" id="SSF54534">
    <property type="entry name" value="FKBP-like"/>
    <property type="match status" value="2"/>
</dbReference>
<evidence type="ECO:0000256" key="14">
    <source>
        <dbReference type="PROSITE-ProRule" id="PRU00278"/>
    </source>
</evidence>
<accession>A0A248JRN9</accession>
<dbReference type="GO" id="GO:0005886">
    <property type="term" value="C:plasma membrane"/>
    <property type="evidence" value="ECO:0007669"/>
    <property type="project" value="UniProtKB-SubCell"/>
</dbReference>
<dbReference type="PANTHER" id="PTHR47529">
    <property type="entry name" value="PEPTIDYL-PROLYL CIS-TRANS ISOMERASE D"/>
    <property type="match status" value="1"/>
</dbReference>
<dbReference type="Gene3D" id="1.10.4030.10">
    <property type="entry name" value="Porin chaperone SurA, peptide-binding domain"/>
    <property type="match status" value="1"/>
</dbReference>
<keyword evidence="14 18" id="KW-0413">Isomerase</keyword>
<keyword evidence="5 16" id="KW-0812">Transmembrane</keyword>
<dbReference type="Proteomes" id="UP000197153">
    <property type="component" value="Chromosome 1"/>
</dbReference>
<keyword evidence="8" id="KW-0143">Chaperone</keyword>
<proteinExistence type="inferred from homology"/>
<keyword evidence="14" id="KW-0697">Rotamase</keyword>
<dbReference type="GO" id="GO:0003755">
    <property type="term" value="F:peptidyl-prolyl cis-trans isomerase activity"/>
    <property type="evidence" value="ECO:0007669"/>
    <property type="project" value="UniProtKB-KW"/>
</dbReference>
<evidence type="ECO:0000256" key="1">
    <source>
        <dbReference type="ARBA" id="ARBA00004382"/>
    </source>
</evidence>
<evidence type="ECO:0000256" key="4">
    <source>
        <dbReference type="ARBA" id="ARBA00022519"/>
    </source>
</evidence>
<comment type="subcellular location">
    <subcellularLocation>
        <location evidence="1">Cell inner membrane</location>
        <topology evidence="1">Single-pass type II membrane protein</topology>
        <orientation evidence="1">Periplasmic side</orientation>
    </subcellularLocation>
</comment>
<keyword evidence="4" id="KW-0997">Cell inner membrane</keyword>
<evidence type="ECO:0000256" key="3">
    <source>
        <dbReference type="ARBA" id="ARBA00022475"/>
    </source>
</evidence>
<keyword evidence="19" id="KW-1185">Reference proteome</keyword>
<evidence type="ECO:0000256" key="13">
    <source>
        <dbReference type="ARBA" id="ARBA00042775"/>
    </source>
</evidence>
<evidence type="ECO:0000256" key="6">
    <source>
        <dbReference type="ARBA" id="ARBA00022989"/>
    </source>
</evidence>
<feature type="transmembrane region" description="Helical" evidence="16">
    <location>
        <begin position="36"/>
        <end position="55"/>
    </location>
</feature>
<dbReference type="InterPro" id="IPR046357">
    <property type="entry name" value="PPIase_dom_sf"/>
</dbReference>
<dbReference type="SUPFAM" id="SSF109998">
    <property type="entry name" value="Triger factor/SurA peptide-binding domain-like"/>
    <property type="match status" value="1"/>
</dbReference>
<evidence type="ECO:0000256" key="7">
    <source>
        <dbReference type="ARBA" id="ARBA00023136"/>
    </source>
</evidence>
<keyword evidence="7 16" id="KW-0472">Membrane</keyword>
<evidence type="ECO:0000256" key="11">
    <source>
        <dbReference type="ARBA" id="ARBA00038408"/>
    </source>
</evidence>
<dbReference type="Pfam" id="PF13624">
    <property type="entry name" value="SurA_N_3"/>
    <property type="match status" value="1"/>
</dbReference>
<protein>
    <recommendedName>
        <fullName evidence="2">Parvulin-like PPIase</fullName>
    </recommendedName>
    <alternativeName>
        <fullName evidence="9">Peptidyl-prolyl cis-trans isomerase plp</fullName>
    </alternativeName>
    <alternativeName>
        <fullName evidence="12">Periplasmic chaperone PpiD</fullName>
    </alternativeName>
    <alternativeName>
        <fullName evidence="13">Periplasmic folding chaperone</fullName>
    </alternativeName>
    <alternativeName>
        <fullName evidence="10">Rotamase plp</fullName>
    </alternativeName>
</protein>
<evidence type="ECO:0000256" key="8">
    <source>
        <dbReference type="ARBA" id="ARBA00023186"/>
    </source>
</evidence>
<evidence type="ECO:0000313" key="19">
    <source>
        <dbReference type="Proteomes" id="UP000197153"/>
    </source>
</evidence>
<dbReference type="InterPro" id="IPR052029">
    <property type="entry name" value="PpiD_chaperone"/>
</dbReference>
<dbReference type="Pfam" id="PF13145">
    <property type="entry name" value="Rotamase_2"/>
    <property type="match status" value="2"/>
</dbReference>
<evidence type="ECO:0000256" key="16">
    <source>
        <dbReference type="SAM" id="Phobius"/>
    </source>
</evidence>
<dbReference type="Gene3D" id="3.10.50.40">
    <property type="match status" value="2"/>
</dbReference>
<evidence type="ECO:0000256" key="2">
    <source>
        <dbReference type="ARBA" id="ARBA00018370"/>
    </source>
</evidence>
<reference evidence="18 19" key="1">
    <citation type="submission" date="2017-06" db="EMBL/GenBank/DDBJ databases">
        <title>Complete genome sequence of Nitrospirillum amazonense strain CBAmC, an endophytic nitrogen-fixing and plant growth-promoting bacterium, isolated from sugarcane.</title>
        <authorList>
            <person name="Schwab S."/>
            <person name="dos Santos Teixeira K.R."/>
            <person name="Simoes Araujo J.L."/>
            <person name="Soares Vidal M."/>
            <person name="Borges de Freitas H.R."/>
            <person name="Rivello Crivelaro A.L."/>
            <person name="Bueno de Camargo Nunes A."/>
            <person name="dos Santos C.M."/>
            <person name="Palmeira da Silva Rosa D."/>
            <person name="da Silva Padilha D."/>
            <person name="da Silva E."/>
            <person name="Araujo Terra L."/>
            <person name="Soares Mendes V."/>
            <person name="Farinelli L."/>
            <person name="Magalhaes Cruz L."/>
            <person name="Baldani J.I."/>
        </authorList>
    </citation>
    <scope>NUCLEOTIDE SEQUENCE [LARGE SCALE GENOMIC DNA]</scope>
    <source>
        <strain evidence="18 19">CBAmC</strain>
    </source>
</reference>
<evidence type="ECO:0000313" key="18">
    <source>
        <dbReference type="EMBL" id="ASG20748.1"/>
    </source>
</evidence>
<comment type="similarity">
    <text evidence="11">Belongs to the PpiD chaperone family.</text>
</comment>
<evidence type="ECO:0000256" key="10">
    <source>
        <dbReference type="ARBA" id="ARBA00031484"/>
    </source>
</evidence>